<dbReference type="InterPro" id="IPR013520">
    <property type="entry name" value="Ribonucl_H"/>
</dbReference>
<evidence type="ECO:0000313" key="3">
    <source>
        <dbReference type="Proteomes" id="UP000523000"/>
    </source>
</evidence>
<dbReference type="InterPro" id="IPR012337">
    <property type="entry name" value="RNaseH-like_sf"/>
</dbReference>
<protein>
    <submittedName>
        <fullName evidence="2">DNA polymerase-3 subunit epsilon</fullName>
        <ecNumber evidence="2">2.7.7.7</ecNumber>
    </submittedName>
</protein>
<dbReference type="GO" id="GO:0003676">
    <property type="term" value="F:nucleic acid binding"/>
    <property type="evidence" value="ECO:0007669"/>
    <property type="project" value="InterPro"/>
</dbReference>
<dbReference type="SUPFAM" id="SSF53098">
    <property type="entry name" value="Ribonuclease H-like"/>
    <property type="match status" value="1"/>
</dbReference>
<dbReference type="PANTHER" id="PTHR30231">
    <property type="entry name" value="DNA POLYMERASE III SUBUNIT EPSILON"/>
    <property type="match status" value="1"/>
</dbReference>
<dbReference type="Proteomes" id="UP000523000">
    <property type="component" value="Unassembled WGS sequence"/>
</dbReference>
<dbReference type="CDD" id="cd17748">
    <property type="entry name" value="BRCT_DNA_ligase_like"/>
    <property type="match status" value="1"/>
</dbReference>
<keyword evidence="2" id="KW-0548">Nucleotidyltransferase</keyword>
<reference evidence="2 3" key="1">
    <citation type="submission" date="2020-08" db="EMBL/GenBank/DDBJ databases">
        <title>Sequencing the genomes of 1000 actinobacteria strains.</title>
        <authorList>
            <person name="Klenk H.-P."/>
        </authorList>
    </citation>
    <scope>NUCLEOTIDE SEQUENCE [LARGE SCALE GENOMIC DNA]</scope>
    <source>
        <strain evidence="2 3">DSM 22826</strain>
    </source>
</reference>
<organism evidence="2 3">
    <name type="scientific">Paeniglutamicibacter cryotolerans</name>
    <dbReference type="NCBI Taxonomy" id="670079"/>
    <lineage>
        <taxon>Bacteria</taxon>
        <taxon>Bacillati</taxon>
        <taxon>Actinomycetota</taxon>
        <taxon>Actinomycetes</taxon>
        <taxon>Micrococcales</taxon>
        <taxon>Micrococcaceae</taxon>
        <taxon>Paeniglutamicibacter</taxon>
    </lineage>
</organism>
<dbReference type="PANTHER" id="PTHR30231:SF42">
    <property type="entry name" value="EXONUCLEASE"/>
    <property type="match status" value="1"/>
</dbReference>
<name>A0A839QL00_9MICC</name>
<dbReference type="RefSeq" id="WP_183511567.1">
    <property type="nucleotide sequence ID" value="NZ_BAABGK010000019.1"/>
</dbReference>
<gene>
    <name evidence="2" type="ORF">E9229_002484</name>
</gene>
<evidence type="ECO:0000259" key="1">
    <source>
        <dbReference type="SMART" id="SM00479"/>
    </source>
</evidence>
<dbReference type="AlphaFoldDB" id="A0A839QL00"/>
<keyword evidence="2" id="KW-0808">Transferase</keyword>
<dbReference type="SMART" id="SM00479">
    <property type="entry name" value="EXOIII"/>
    <property type="match status" value="1"/>
</dbReference>
<dbReference type="Pfam" id="PF00929">
    <property type="entry name" value="RNase_T"/>
    <property type="match status" value="1"/>
</dbReference>
<dbReference type="Gene3D" id="3.30.420.10">
    <property type="entry name" value="Ribonuclease H-like superfamily/Ribonuclease H"/>
    <property type="match status" value="1"/>
</dbReference>
<dbReference type="Gene3D" id="3.40.50.10190">
    <property type="entry name" value="BRCT domain"/>
    <property type="match status" value="1"/>
</dbReference>
<dbReference type="SUPFAM" id="SSF52113">
    <property type="entry name" value="BRCT domain"/>
    <property type="match status" value="1"/>
</dbReference>
<dbReference type="EMBL" id="JACHVS010000001">
    <property type="protein sequence ID" value="MBB2996293.1"/>
    <property type="molecule type" value="Genomic_DNA"/>
</dbReference>
<dbReference type="GO" id="GO:0003887">
    <property type="term" value="F:DNA-directed DNA polymerase activity"/>
    <property type="evidence" value="ECO:0007669"/>
    <property type="project" value="UniProtKB-EC"/>
</dbReference>
<dbReference type="GO" id="GO:0008408">
    <property type="term" value="F:3'-5' exonuclease activity"/>
    <property type="evidence" value="ECO:0007669"/>
    <property type="project" value="TreeGrafter"/>
</dbReference>
<dbReference type="InterPro" id="IPR036397">
    <property type="entry name" value="RNaseH_sf"/>
</dbReference>
<dbReference type="GO" id="GO:0005829">
    <property type="term" value="C:cytosol"/>
    <property type="evidence" value="ECO:0007669"/>
    <property type="project" value="TreeGrafter"/>
</dbReference>
<evidence type="ECO:0000313" key="2">
    <source>
        <dbReference type="EMBL" id="MBB2996293.1"/>
    </source>
</evidence>
<accession>A0A839QL00</accession>
<dbReference type="EC" id="2.7.7.7" evidence="2"/>
<comment type="caution">
    <text evidence="2">The sequence shown here is derived from an EMBL/GenBank/DDBJ whole genome shotgun (WGS) entry which is preliminary data.</text>
</comment>
<dbReference type="InterPro" id="IPR036420">
    <property type="entry name" value="BRCT_dom_sf"/>
</dbReference>
<proteinExistence type="predicted"/>
<dbReference type="CDD" id="cd06130">
    <property type="entry name" value="DNA_pol_III_epsilon_like"/>
    <property type="match status" value="1"/>
</dbReference>
<feature type="domain" description="Exonuclease" evidence="1">
    <location>
        <begin position="2"/>
        <end position="168"/>
    </location>
</feature>
<keyword evidence="3" id="KW-1185">Reference proteome</keyword>
<sequence>MDFTAIDFETANRQRGSVCAVGITQVRGGRIVETVEWLVVPPTGLTAFEDINISIHGITPEMAATGSSWTDSLSRIGDLAGDGPLVAFNVPFDRSVMKGSSEMTGLSPLANPWHCALELSRRHLTLDSYKLNVVGGFLGVDAFEHHQAGADALACAQVVLALSDRLRQPTLAGLWPDAGPAPAPVDNGASKFFGRGYSSKVSDLPAANPAASPSHPLFGQHVIFTGDLKSMGRWEAMEAAARCGAHNGAGVTKKTTVLVVCGVTGFAPGYDPARGSSKERKAQAYRDKGQDIVMITEDDFLLLTAI</sequence>